<name>A0ABQ7E1Q4_BRACR</name>
<comment type="caution">
    <text evidence="1">The sequence shown here is derived from an EMBL/GenBank/DDBJ whole genome shotgun (WGS) entry which is preliminary data.</text>
</comment>
<dbReference type="EMBL" id="QGKV02000299">
    <property type="protein sequence ID" value="KAF3590839.1"/>
    <property type="molecule type" value="Genomic_DNA"/>
</dbReference>
<evidence type="ECO:0000313" key="1">
    <source>
        <dbReference type="EMBL" id="KAF3590839.1"/>
    </source>
</evidence>
<dbReference type="Proteomes" id="UP000266723">
    <property type="component" value="Unassembled WGS sequence"/>
</dbReference>
<evidence type="ECO:0000313" key="2">
    <source>
        <dbReference type="Proteomes" id="UP000266723"/>
    </source>
</evidence>
<gene>
    <name evidence="1" type="ORF">DY000_02022880</name>
</gene>
<reference evidence="1 2" key="1">
    <citation type="journal article" date="2020" name="BMC Genomics">
        <title>Intraspecific diversification of the crop wild relative Brassica cretica Lam. using demographic model selection.</title>
        <authorList>
            <person name="Kioukis A."/>
            <person name="Michalopoulou V.A."/>
            <person name="Briers L."/>
            <person name="Pirintsos S."/>
            <person name="Studholme D.J."/>
            <person name="Pavlidis P."/>
            <person name="Sarris P.F."/>
        </authorList>
    </citation>
    <scope>NUCLEOTIDE SEQUENCE [LARGE SCALE GENOMIC DNA]</scope>
    <source>
        <strain evidence="2">cv. PFS-1207/04</strain>
    </source>
</reference>
<organism evidence="1 2">
    <name type="scientific">Brassica cretica</name>
    <name type="common">Mustard</name>
    <dbReference type="NCBI Taxonomy" id="69181"/>
    <lineage>
        <taxon>Eukaryota</taxon>
        <taxon>Viridiplantae</taxon>
        <taxon>Streptophyta</taxon>
        <taxon>Embryophyta</taxon>
        <taxon>Tracheophyta</taxon>
        <taxon>Spermatophyta</taxon>
        <taxon>Magnoliopsida</taxon>
        <taxon>eudicotyledons</taxon>
        <taxon>Gunneridae</taxon>
        <taxon>Pentapetalae</taxon>
        <taxon>rosids</taxon>
        <taxon>malvids</taxon>
        <taxon>Brassicales</taxon>
        <taxon>Brassicaceae</taxon>
        <taxon>Brassiceae</taxon>
        <taxon>Brassica</taxon>
    </lineage>
</organism>
<protein>
    <submittedName>
        <fullName evidence="1">Uncharacterized protein</fullName>
    </submittedName>
</protein>
<keyword evidence="2" id="KW-1185">Reference proteome</keyword>
<proteinExistence type="predicted"/>
<accession>A0ABQ7E1Q4</accession>
<sequence>MNKSGSDISRCYLSLTVQSSKSVDSPTLSIDLKVIAVVISRSSISCHRSTPSTSSVALALTQGAPWLPF</sequence>